<reference evidence="1" key="1">
    <citation type="submission" date="2014-09" db="EMBL/GenBank/DDBJ databases">
        <authorList>
            <person name="Magalhaes I.L.F."/>
            <person name="Oliveira U."/>
            <person name="Santos F.R."/>
            <person name="Vidigal T.H.D.A."/>
            <person name="Brescovit A.D."/>
            <person name="Santos A.J."/>
        </authorList>
    </citation>
    <scope>NUCLEOTIDE SEQUENCE</scope>
    <source>
        <tissue evidence="1">Shoot tissue taken approximately 20 cm above the soil surface</tissue>
    </source>
</reference>
<organism evidence="1">
    <name type="scientific">Arundo donax</name>
    <name type="common">Giant reed</name>
    <name type="synonym">Donax arundinaceus</name>
    <dbReference type="NCBI Taxonomy" id="35708"/>
    <lineage>
        <taxon>Eukaryota</taxon>
        <taxon>Viridiplantae</taxon>
        <taxon>Streptophyta</taxon>
        <taxon>Embryophyta</taxon>
        <taxon>Tracheophyta</taxon>
        <taxon>Spermatophyta</taxon>
        <taxon>Magnoliopsida</taxon>
        <taxon>Liliopsida</taxon>
        <taxon>Poales</taxon>
        <taxon>Poaceae</taxon>
        <taxon>PACMAD clade</taxon>
        <taxon>Arundinoideae</taxon>
        <taxon>Arundineae</taxon>
        <taxon>Arundo</taxon>
    </lineage>
</organism>
<dbReference type="AlphaFoldDB" id="A0A0A9C1V7"/>
<evidence type="ECO:0000313" key="1">
    <source>
        <dbReference type="EMBL" id="JAD70269.1"/>
    </source>
</evidence>
<proteinExistence type="predicted"/>
<reference evidence="1" key="2">
    <citation type="journal article" date="2015" name="Data Brief">
        <title>Shoot transcriptome of the giant reed, Arundo donax.</title>
        <authorList>
            <person name="Barrero R.A."/>
            <person name="Guerrero F.D."/>
            <person name="Moolhuijzen P."/>
            <person name="Goolsby J.A."/>
            <person name="Tidwell J."/>
            <person name="Bellgard S.E."/>
            <person name="Bellgard M.I."/>
        </authorList>
    </citation>
    <scope>NUCLEOTIDE SEQUENCE</scope>
    <source>
        <tissue evidence="1">Shoot tissue taken approximately 20 cm above the soil surface</tissue>
    </source>
</reference>
<dbReference type="EMBL" id="GBRH01227626">
    <property type="protein sequence ID" value="JAD70269.1"/>
    <property type="molecule type" value="Transcribed_RNA"/>
</dbReference>
<accession>A0A0A9C1V7</accession>
<sequence>MNERVLNIFYSKYIFLQHPSDIRYAPCWSFGKAPLLLS</sequence>
<name>A0A0A9C1V7_ARUDO</name>
<protein>
    <submittedName>
        <fullName evidence="1">Uncharacterized protein</fullName>
    </submittedName>
</protein>